<dbReference type="PANTHER" id="PTHR43586:SF21">
    <property type="entry name" value="PYRIDOXAL PHOSPHATE (PLP)-DEPENDENT ASPARTATE AMINOTRANSFERASE SUPERFAMILY"/>
    <property type="match status" value="1"/>
</dbReference>
<dbReference type="Gene3D" id="3.40.640.10">
    <property type="entry name" value="Type I PLP-dependent aspartate aminotransferase-like (Major domain)"/>
    <property type="match status" value="1"/>
</dbReference>
<evidence type="ECO:0000313" key="2">
    <source>
        <dbReference type="EMBL" id="GAH55307.1"/>
    </source>
</evidence>
<dbReference type="Gene3D" id="3.90.1150.10">
    <property type="entry name" value="Aspartate Aminotransferase, domain 1"/>
    <property type="match status" value="1"/>
</dbReference>
<dbReference type="EMBL" id="BARU01018338">
    <property type="protein sequence ID" value="GAH55307.1"/>
    <property type="molecule type" value="Genomic_DNA"/>
</dbReference>
<dbReference type="SUPFAM" id="SSF53383">
    <property type="entry name" value="PLP-dependent transferases"/>
    <property type="match status" value="1"/>
</dbReference>
<name>X1GDK2_9ZZZZ</name>
<dbReference type="InterPro" id="IPR015422">
    <property type="entry name" value="PyrdxlP-dep_Trfase_small"/>
</dbReference>
<dbReference type="InterPro" id="IPR015421">
    <property type="entry name" value="PyrdxlP-dep_Trfase_major"/>
</dbReference>
<feature type="non-terminal residue" evidence="2">
    <location>
        <position position="1"/>
    </location>
</feature>
<organism evidence="2">
    <name type="scientific">marine sediment metagenome</name>
    <dbReference type="NCBI Taxonomy" id="412755"/>
    <lineage>
        <taxon>unclassified sequences</taxon>
        <taxon>metagenomes</taxon>
        <taxon>ecological metagenomes</taxon>
    </lineage>
</organism>
<protein>
    <recommendedName>
        <fullName evidence="1">Aminotransferase class V domain-containing protein</fullName>
    </recommendedName>
</protein>
<proteinExistence type="predicted"/>
<sequence>LPSSERMEVRYARVSMKDGTIDLDHLNELIDENTKVVTISAASNFLGTKSPLEEIGKIAKKVGAYYFIDAVHQIVHGGVDVQKLDCDFLVFSAYKVFSSHGSFLYGKKEHLEALKPFKVKTAPTSAPGKFEWGTRNQAFFAAFSAVINHLEWIGKEVQSQYEGKFTEYEGRRRLLKIAMNAIQQNEIGLSRAVLMGFEEVPGLLDIPNVTVYGLRDSRRLNERAPTFSFEVEGISGEEVAKRLWDEGKIVSRSGHFYSLAQDLHEKQKVVRISLVQYNTLEEVRIFLNR</sequence>
<feature type="domain" description="Aminotransferase class V" evidence="1">
    <location>
        <begin position="178"/>
        <end position="285"/>
    </location>
</feature>
<dbReference type="InterPro" id="IPR015424">
    <property type="entry name" value="PyrdxlP-dep_Trfase"/>
</dbReference>
<dbReference type="Pfam" id="PF00266">
    <property type="entry name" value="Aminotran_5"/>
    <property type="match status" value="2"/>
</dbReference>
<dbReference type="AlphaFoldDB" id="X1GDK2"/>
<dbReference type="PANTHER" id="PTHR43586">
    <property type="entry name" value="CYSTEINE DESULFURASE"/>
    <property type="match status" value="1"/>
</dbReference>
<reference evidence="2" key="1">
    <citation type="journal article" date="2014" name="Front. Microbiol.">
        <title>High frequency of phylogenetically diverse reductive dehalogenase-homologous genes in deep subseafloor sedimentary metagenomes.</title>
        <authorList>
            <person name="Kawai M."/>
            <person name="Futagami T."/>
            <person name="Toyoda A."/>
            <person name="Takaki Y."/>
            <person name="Nishi S."/>
            <person name="Hori S."/>
            <person name="Arai W."/>
            <person name="Tsubouchi T."/>
            <person name="Morono Y."/>
            <person name="Uchiyama I."/>
            <person name="Ito T."/>
            <person name="Fujiyama A."/>
            <person name="Inagaki F."/>
            <person name="Takami H."/>
        </authorList>
    </citation>
    <scope>NUCLEOTIDE SEQUENCE</scope>
    <source>
        <strain evidence="2">Expedition CK06-06</strain>
    </source>
</reference>
<comment type="caution">
    <text evidence="2">The sequence shown here is derived from an EMBL/GenBank/DDBJ whole genome shotgun (WGS) entry which is preliminary data.</text>
</comment>
<dbReference type="InterPro" id="IPR000192">
    <property type="entry name" value="Aminotrans_V_dom"/>
</dbReference>
<feature type="domain" description="Aminotransferase class V" evidence="1">
    <location>
        <begin position="8"/>
        <end position="169"/>
    </location>
</feature>
<accession>X1GDK2</accession>
<evidence type="ECO:0000259" key="1">
    <source>
        <dbReference type="Pfam" id="PF00266"/>
    </source>
</evidence>
<gene>
    <name evidence="2" type="ORF">S03H2_30318</name>
</gene>